<dbReference type="SUPFAM" id="SSF142019">
    <property type="entry name" value="Nqo1 FMN-binding domain-like"/>
    <property type="match status" value="1"/>
</dbReference>
<keyword evidence="4" id="KW-0677">Repeat</keyword>
<dbReference type="InterPro" id="IPR009051">
    <property type="entry name" value="Helical_ferredxn"/>
</dbReference>
<dbReference type="AlphaFoldDB" id="A0A1H7ZIF6"/>
<dbReference type="PROSITE" id="PS51379">
    <property type="entry name" value="4FE4S_FER_2"/>
    <property type="match status" value="2"/>
</dbReference>
<evidence type="ECO:0000313" key="10">
    <source>
        <dbReference type="Proteomes" id="UP000199158"/>
    </source>
</evidence>
<dbReference type="SUPFAM" id="SSF46548">
    <property type="entry name" value="alpha-helical ferredoxin"/>
    <property type="match status" value="1"/>
</dbReference>
<dbReference type="RefSeq" id="WP_092751652.1">
    <property type="nucleotide sequence ID" value="NZ_FOCG01000001.1"/>
</dbReference>
<dbReference type="PANTHER" id="PTHR43034:SF2">
    <property type="entry name" value="ION-TRANSLOCATING OXIDOREDUCTASE COMPLEX SUBUNIT C"/>
    <property type="match status" value="1"/>
</dbReference>
<dbReference type="Pfam" id="PF13534">
    <property type="entry name" value="Fer4_17"/>
    <property type="match status" value="1"/>
</dbReference>
<feature type="domain" description="4Fe-4S ferredoxin-type" evidence="8">
    <location>
        <begin position="296"/>
        <end position="326"/>
    </location>
</feature>
<dbReference type="Gene3D" id="1.10.1060.10">
    <property type="entry name" value="Alpha-helical ferredoxin"/>
    <property type="match status" value="1"/>
</dbReference>
<dbReference type="InterPro" id="IPR017900">
    <property type="entry name" value="4Fe4S_Fe_S_CS"/>
</dbReference>
<proteinExistence type="predicted"/>
<evidence type="ECO:0000256" key="7">
    <source>
        <dbReference type="ARBA" id="ARBA00023014"/>
    </source>
</evidence>
<dbReference type="EMBL" id="FOCG01000001">
    <property type="protein sequence ID" value="SEM58116.1"/>
    <property type="molecule type" value="Genomic_DNA"/>
</dbReference>
<protein>
    <submittedName>
        <fullName evidence="9">Na+-translocating ferredoxin:NAD+ oxidoreductase RNF, RnfC subunit</fullName>
    </submittedName>
</protein>
<dbReference type="InterPro" id="IPR026902">
    <property type="entry name" value="RnfC_N"/>
</dbReference>
<keyword evidence="3" id="KW-0479">Metal-binding</keyword>
<evidence type="ECO:0000256" key="4">
    <source>
        <dbReference type="ARBA" id="ARBA00022737"/>
    </source>
</evidence>
<accession>A0A1H7ZIF6</accession>
<dbReference type="Pfam" id="PF01512">
    <property type="entry name" value="Complex1_51K"/>
    <property type="match status" value="1"/>
</dbReference>
<dbReference type="InterPro" id="IPR011538">
    <property type="entry name" value="Nuo51_FMN-bd"/>
</dbReference>
<dbReference type="GO" id="GO:0046872">
    <property type="term" value="F:metal ion binding"/>
    <property type="evidence" value="ECO:0007669"/>
    <property type="project" value="UniProtKB-KW"/>
</dbReference>
<keyword evidence="7" id="KW-0411">Iron-sulfur</keyword>
<keyword evidence="1" id="KW-0813">Transport</keyword>
<evidence type="ECO:0000256" key="5">
    <source>
        <dbReference type="ARBA" id="ARBA00022982"/>
    </source>
</evidence>
<dbReference type="InterPro" id="IPR017054">
    <property type="entry name" value="PduS"/>
</dbReference>
<sequence>MNLIETVKAAGVVGEGGAGFPTHIKLEAKADCFIINAAECEPLIETDKYLCRTFADKLVAAIHLVGEHLGAQRKVIALKGKYQTEIKALQEAINRSKYKIEIFEMTTFYPAGDEQTMVHMVWGKSVPERGIPIQVGAVVSNVGTLLNIYDANEGIPVTNKYLSVVGEVQMPIMLKVPIGTSVSECITKAKPTVQEYAVIIGGPMMGKVYNNKQEIDSLVITKTTGNIIVLPMEHYLVKHSTLPMSTIRAQTRSACIQCRMCTDLCPRYLIGHRIRPHLVMRNFYRELLITDDIEFERAYGDAVNCCDCGVCEMFACPMGLSPRKVNGYFKARIRERGIQVERNLAPVAREEINNKRTPTERLAARLNLAKYYGNHVKDCFELTPKTVKIPFQQHIGKPAVPIKNVGDRVRKGDLLAAAAEGALSANIHSSIDGVILQQDTVCAVISQSEEG</sequence>
<evidence type="ECO:0000256" key="1">
    <source>
        <dbReference type="ARBA" id="ARBA00022448"/>
    </source>
</evidence>
<keyword evidence="5" id="KW-0249">Electron transport</keyword>
<keyword evidence="10" id="KW-1185">Reference proteome</keyword>
<evidence type="ECO:0000256" key="6">
    <source>
        <dbReference type="ARBA" id="ARBA00023004"/>
    </source>
</evidence>
<dbReference type="PROSITE" id="PS00198">
    <property type="entry name" value="4FE4S_FER_1"/>
    <property type="match status" value="1"/>
</dbReference>
<reference evidence="9 10" key="1">
    <citation type="submission" date="2016-10" db="EMBL/GenBank/DDBJ databases">
        <authorList>
            <person name="de Groot N.N."/>
        </authorList>
    </citation>
    <scope>NUCLEOTIDE SEQUENCE [LARGE SCALE GENOMIC DNA]</scope>
    <source>
        <strain evidence="9 10">CGMCC 1.5070</strain>
    </source>
</reference>
<evidence type="ECO:0000256" key="2">
    <source>
        <dbReference type="ARBA" id="ARBA00022485"/>
    </source>
</evidence>
<dbReference type="Proteomes" id="UP000199158">
    <property type="component" value="Unassembled WGS sequence"/>
</dbReference>
<dbReference type="GO" id="GO:0009055">
    <property type="term" value="F:electron transfer activity"/>
    <property type="evidence" value="ECO:0007669"/>
    <property type="project" value="InterPro"/>
</dbReference>
<organism evidence="9 10">
    <name type="scientific">Hydrogenoanaerobacterium saccharovorans</name>
    <dbReference type="NCBI Taxonomy" id="474960"/>
    <lineage>
        <taxon>Bacteria</taxon>
        <taxon>Bacillati</taxon>
        <taxon>Bacillota</taxon>
        <taxon>Clostridia</taxon>
        <taxon>Eubacteriales</taxon>
        <taxon>Oscillospiraceae</taxon>
        <taxon>Hydrogenoanaerobacterium</taxon>
    </lineage>
</organism>
<dbReference type="Gene3D" id="3.40.50.11540">
    <property type="entry name" value="NADH-ubiquinone oxidoreductase 51kDa subunit"/>
    <property type="match status" value="1"/>
</dbReference>
<dbReference type="STRING" id="474960.SAMN05216180_0690"/>
<keyword evidence="2" id="KW-0004">4Fe-4S</keyword>
<dbReference type="InterPro" id="IPR017896">
    <property type="entry name" value="4Fe4S_Fe-S-bd"/>
</dbReference>
<dbReference type="OrthoDB" id="9767754at2"/>
<dbReference type="InterPro" id="IPR037225">
    <property type="entry name" value="Nuo51_FMN-bd_sf"/>
</dbReference>
<evidence type="ECO:0000259" key="8">
    <source>
        <dbReference type="PROSITE" id="PS51379"/>
    </source>
</evidence>
<feature type="domain" description="4Fe-4S ferredoxin-type" evidence="8">
    <location>
        <begin position="245"/>
        <end position="275"/>
    </location>
</feature>
<dbReference type="InterPro" id="IPR010208">
    <property type="entry name" value="Ion_transpt_RnfC/RsxC"/>
</dbReference>
<dbReference type="GO" id="GO:0051539">
    <property type="term" value="F:4 iron, 4 sulfur cluster binding"/>
    <property type="evidence" value="ECO:0007669"/>
    <property type="project" value="UniProtKB-KW"/>
</dbReference>
<dbReference type="GO" id="GO:0016020">
    <property type="term" value="C:membrane"/>
    <property type="evidence" value="ECO:0007669"/>
    <property type="project" value="InterPro"/>
</dbReference>
<dbReference type="SUPFAM" id="SSF142984">
    <property type="entry name" value="Nqo1 middle domain-like"/>
    <property type="match status" value="1"/>
</dbReference>
<name>A0A1H7ZIF6_9FIRM</name>
<dbReference type="Pfam" id="PF13375">
    <property type="entry name" value="RnfC_N"/>
    <property type="match status" value="1"/>
</dbReference>
<dbReference type="PIRSF" id="PIRSF036408">
    <property type="entry name" value="PduS_prd"/>
    <property type="match status" value="1"/>
</dbReference>
<evidence type="ECO:0000256" key="3">
    <source>
        <dbReference type="ARBA" id="ARBA00022723"/>
    </source>
</evidence>
<gene>
    <name evidence="9" type="ORF">SAMN05216180_0690</name>
</gene>
<keyword evidence="6" id="KW-0408">Iron</keyword>
<dbReference type="PANTHER" id="PTHR43034">
    <property type="entry name" value="ION-TRANSLOCATING OXIDOREDUCTASE COMPLEX SUBUNIT C"/>
    <property type="match status" value="1"/>
</dbReference>
<evidence type="ECO:0000313" key="9">
    <source>
        <dbReference type="EMBL" id="SEM58116.1"/>
    </source>
</evidence>